<reference evidence="1" key="1">
    <citation type="journal article" date="2020" name="Stud. Mycol.">
        <title>101 Dothideomycetes genomes: a test case for predicting lifestyles and emergence of pathogens.</title>
        <authorList>
            <person name="Haridas S."/>
            <person name="Albert R."/>
            <person name="Binder M."/>
            <person name="Bloem J."/>
            <person name="Labutti K."/>
            <person name="Salamov A."/>
            <person name="Andreopoulos B."/>
            <person name="Baker S."/>
            <person name="Barry K."/>
            <person name="Bills G."/>
            <person name="Bluhm B."/>
            <person name="Cannon C."/>
            <person name="Castanera R."/>
            <person name="Culley D."/>
            <person name="Daum C."/>
            <person name="Ezra D."/>
            <person name="Gonzalez J."/>
            <person name="Henrissat B."/>
            <person name="Kuo A."/>
            <person name="Liang C."/>
            <person name="Lipzen A."/>
            <person name="Lutzoni F."/>
            <person name="Magnuson J."/>
            <person name="Mondo S."/>
            <person name="Nolan M."/>
            <person name="Ohm R."/>
            <person name="Pangilinan J."/>
            <person name="Park H.-J."/>
            <person name="Ramirez L."/>
            <person name="Alfaro M."/>
            <person name="Sun H."/>
            <person name="Tritt A."/>
            <person name="Yoshinaga Y."/>
            <person name="Zwiers L.-H."/>
            <person name="Turgeon B."/>
            <person name="Goodwin S."/>
            <person name="Spatafora J."/>
            <person name="Crous P."/>
            <person name="Grigoriev I."/>
        </authorList>
    </citation>
    <scope>NUCLEOTIDE SEQUENCE</scope>
    <source>
        <strain evidence="1">CBS 183.55</strain>
    </source>
</reference>
<evidence type="ECO:0000313" key="2">
    <source>
        <dbReference type="Proteomes" id="UP000800082"/>
    </source>
</evidence>
<organism evidence="1 2">
    <name type="scientific">Didymella exigua CBS 183.55</name>
    <dbReference type="NCBI Taxonomy" id="1150837"/>
    <lineage>
        <taxon>Eukaryota</taxon>
        <taxon>Fungi</taxon>
        <taxon>Dikarya</taxon>
        <taxon>Ascomycota</taxon>
        <taxon>Pezizomycotina</taxon>
        <taxon>Dothideomycetes</taxon>
        <taxon>Pleosporomycetidae</taxon>
        <taxon>Pleosporales</taxon>
        <taxon>Pleosporineae</taxon>
        <taxon>Didymellaceae</taxon>
        <taxon>Didymella</taxon>
    </lineage>
</organism>
<feature type="non-terminal residue" evidence="1">
    <location>
        <position position="1"/>
    </location>
</feature>
<dbReference type="OrthoDB" id="10042665at2759"/>
<dbReference type="EMBL" id="ML978959">
    <property type="protein sequence ID" value="KAF1932523.1"/>
    <property type="molecule type" value="Genomic_DNA"/>
</dbReference>
<dbReference type="Proteomes" id="UP000800082">
    <property type="component" value="Unassembled WGS sequence"/>
</dbReference>
<dbReference type="PANTHER" id="PTHR46411:SF3">
    <property type="entry name" value="AAA+ ATPASE DOMAIN-CONTAINING PROTEIN"/>
    <property type="match status" value="1"/>
</dbReference>
<gene>
    <name evidence="1" type="ORF">M421DRAFT_54158</name>
</gene>
<protein>
    <submittedName>
        <fullName evidence="1">Uncharacterized protein</fullName>
    </submittedName>
</protein>
<name>A0A6A5RY35_9PLEO</name>
<dbReference type="RefSeq" id="XP_033452771.1">
    <property type="nucleotide sequence ID" value="XM_033595185.1"/>
</dbReference>
<dbReference type="AlphaFoldDB" id="A0A6A5RY35"/>
<dbReference type="GeneID" id="54352852"/>
<accession>A0A6A5RY35</accession>
<evidence type="ECO:0000313" key="1">
    <source>
        <dbReference type="EMBL" id="KAF1932523.1"/>
    </source>
</evidence>
<sequence>RNETVTTFLRQLEYCKDILFLTKDRVSEIDKTVASGIDLKLTYSPLSRES</sequence>
<keyword evidence="2" id="KW-1185">Reference proteome</keyword>
<proteinExistence type="predicted"/>
<dbReference type="PANTHER" id="PTHR46411">
    <property type="entry name" value="FAMILY ATPASE, PUTATIVE-RELATED"/>
    <property type="match status" value="1"/>
</dbReference>